<dbReference type="Pfam" id="PF01915">
    <property type="entry name" value="Glyco_hydro_3_C"/>
    <property type="match status" value="1"/>
</dbReference>
<dbReference type="CDD" id="cd23343">
    <property type="entry name" value="beta-trefoil_FSCN_BglX-like"/>
    <property type="match status" value="1"/>
</dbReference>
<feature type="domain" description="Fibronectin type III-like" evidence="7">
    <location>
        <begin position="727"/>
        <end position="797"/>
    </location>
</feature>
<dbReference type="GO" id="GO:0045493">
    <property type="term" value="P:xylan catabolic process"/>
    <property type="evidence" value="ECO:0007669"/>
    <property type="project" value="InterPro"/>
</dbReference>
<dbReference type="SUPFAM" id="SSF51445">
    <property type="entry name" value="(Trans)glycosidases"/>
    <property type="match status" value="1"/>
</dbReference>
<evidence type="ECO:0000256" key="4">
    <source>
        <dbReference type="ARBA" id="ARBA00058905"/>
    </source>
</evidence>
<dbReference type="Proteomes" id="UP000294901">
    <property type="component" value="Unassembled WGS sequence"/>
</dbReference>
<evidence type="ECO:0000256" key="5">
    <source>
        <dbReference type="ARBA" id="ARBA00074219"/>
    </source>
</evidence>
<dbReference type="RefSeq" id="WP_133878561.1">
    <property type="nucleotide sequence ID" value="NZ_BOMD01000032.1"/>
</dbReference>
<evidence type="ECO:0000313" key="9">
    <source>
        <dbReference type="Proteomes" id="UP000294901"/>
    </source>
</evidence>
<dbReference type="InterPro" id="IPR044993">
    <property type="entry name" value="BXL"/>
</dbReference>
<dbReference type="FunFam" id="2.60.40.10:FF:000495">
    <property type="entry name" value="Periplasmic beta-glucosidase"/>
    <property type="match status" value="1"/>
</dbReference>
<dbReference type="InterPro" id="IPR008979">
    <property type="entry name" value="Galactose-bd-like_sf"/>
</dbReference>
<dbReference type="Gene3D" id="3.20.20.300">
    <property type="entry name" value="Glycoside hydrolase, family 3, N-terminal domain"/>
    <property type="match status" value="1"/>
</dbReference>
<organism evidence="8 9">
    <name type="scientific">Paractinoplanes brasiliensis</name>
    <dbReference type="NCBI Taxonomy" id="52695"/>
    <lineage>
        <taxon>Bacteria</taxon>
        <taxon>Bacillati</taxon>
        <taxon>Actinomycetota</taxon>
        <taxon>Actinomycetes</taxon>
        <taxon>Micromonosporales</taxon>
        <taxon>Micromonosporaceae</taxon>
        <taxon>Paractinoplanes</taxon>
    </lineage>
</organism>
<dbReference type="GO" id="GO:0046556">
    <property type="term" value="F:alpha-L-arabinofuranosidase activity"/>
    <property type="evidence" value="ECO:0007669"/>
    <property type="project" value="TreeGrafter"/>
</dbReference>
<dbReference type="SMART" id="SM00606">
    <property type="entry name" value="CBD_IV"/>
    <property type="match status" value="1"/>
</dbReference>
<dbReference type="AlphaFoldDB" id="A0A4R6JAT2"/>
<dbReference type="InterPro" id="IPR013783">
    <property type="entry name" value="Ig-like_fold"/>
</dbReference>
<evidence type="ECO:0000313" key="8">
    <source>
        <dbReference type="EMBL" id="TDO32612.1"/>
    </source>
</evidence>
<dbReference type="InterPro" id="IPR017853">
    <property type="entry name" value="GH"/>
</dbReference>
<dbReference type="GO" id="GO:0009044">
    <property type="term" value="F:xylan 1,4-beta-xylosidase activity"/>
    <property type="evidence" value="ECO:0007669"/>
    <property type="project" value="InterPro"/>
</dbReference>
<dbReference type="Gene3D" id="2.60.40.10">
    <property type="entry name" value="Immunoglobulins"/>
    <property type="match status" value="1"/>
</dbReference>
<dbReference type="SUPFAM" id="SSF50405">
    <property type="entry name" value="Actin-crosslinking proteins"/>
    <property type="match status" value="1"/>
</dbReference>
<dbReference type="Pfam" id="PF00933">
    <property type="entry name" value="Glyco_hydro_3"/>
    <property type="match status" value="1"/>
</dbReference>
<keyword evidence="2" id="KW-0732">Signal</keyword>
<dbReference type="InterPro" id="IPR006584">
    <property type="entry name" value="Cellulose-bd_IV"/>
</dbReference>
<keyword evidence="3" id="KW-0378">Hydrolase</keyword>
<dbReference type="GO" id="GO:0008422">
    <property type="term" value="F:beta-glucosidase activity"/>
    <property type="evidence" value="ECO:0007669"/>
    <property type="project" value="UniProtKB-ARBA"/>
</dbReference>
<dbReference type="PANTHER" id="PTHR42721">
    <property type="entry name" value="SUGAR HYDROLASE-RELATED"/>
    <property type="match status" value="1"/>
</dbReference>
<evidence type="ECO:0000256" key="2">
    <source>
        <dbReference type="ARBA" id="ARBA00022729"/>
    </source>
</evidence>
<dbReference type="InterPro" id="IPR036881">
    <property type="entry name" value="Glyco_hydro_3_C_sf"/>
</dbReference>
<dbReference type="Gene3D" id="2.60.120.260">
    <property type="entry name" value="Galactose-binding domain-like"/>
    <property type="match status" value="1"/>
</dbReference>
<dbReference type="GO" id="GO:0030246">
    <property type="term" value="F:carbohydrate binding"/>
    <property type="evidence" value="ECO:0007669"/>
    <property type="project" value="InterPro"/>
</dbReference>
<dbReference type="GO" id="GO:0031222">
    <property type="term" value="P:arabinan catabolic process"/>
    <property type="evidence" value="ECO:0007669"/>
    <property type="project" value="TreeGrafter"/>
</dbReference>
<dbReference type="SUPFAM" id="SSF49785">
    <property type="entry name" value="Galactose-binding domain-like"/>
    <property type="match status" value="1"/>
</dbReference>
<evidence type="ECO:0000256" key="3">
    <source>
        <dbReference type="ARBA" id="ARBA00022801"/>
    </source>
</evidence>
<dbReference type="InterPro" id="IPR026891">
    <property type="entry name" value="Fn3-like"/>
</dbReference>
<gene>
    <name evidence="8" type="ORF">C8E87_8081</name>
</gene>
<sequence>MSETTPLFRRHDAPLAERVDDLLGRLTLPEKVAMLHQHQPAIDRLGIAAFTTGTEALHGLAWLGKATVFPQAIGLATSWDLDLVRRVGAATGTEVRVSHQRGHIPAYEEEPQPTGRAGLNVWAPVVNPLRDPRWGRNEEGYAEDPYLTGLMGDAYARGLAGDHPRVLRTAPTLKHFLGYNNETDRCLTSSNLSPRVLREYELPAYRTAVERGSAVAVMASYNLVNGRPAHVSPYLEDELRTWTGDEIFVVSDAYAPTNLADPMQQAWFPDHAESHAAALRAGIDSFTDADRRSDVTVERITEALRRELIKEEDVDRAVRRALTVRVRLGEFDPPEQNPYADAHINKDEHIELAREAARESITLLKSECCLLPLDPARHRTVAVVGSHADRAFTDWYSGSFPYAVTPRAGLAEVLPQVVHAEGADRIALRLGALHLAADEHGVRLTREPAAFDVFDWGNGVVTLRSTLNGRFLRARDGKLAADSPGPSEWVVHEMFRIDRRPDGSVALRTHSSPGNPDRGAVTAQLTLGPRAARFTLETVVDGACDAADLAATADAVIVVVGNHPLVNGRETEDRTDLELPAAQDRLVREVYAANRNTALVLVSSYPYAIGWADTHLPAVLWMSHGGQELGHALADVLTGRADPGGRLTQTWYRSACELPDILDYDIITNDATYQYYRGTPLYPFGHGLSYASFDYSNLDISHTSAAPGDRVTVTAWVTNIGRRAGSEVVQLYTHQQVSRVKQPLRRLRAFEKVRLEPGESRLVSFELDVSGLAFWDVTSNRFVVETARHKILVGRSASDIRLTGTLPVRGSRVGAQRAADRTIRAGDHDEYSGITLVATGDPVRGEAVRATEDGAWCCLNGTDLSGVREVAVDGDGPPVTLRLDDPYAGGEFALVTPGSSVAVPETEGVHDLYLAMDAGSRISAITFRS</sequence>
<dbReference type="InterPro" id="IPR008999">
    <property type="entry name" value="Actin-crosslinking"/>
</dbReference>
<dbReference type="InterPro" id="IPR002772">
    <property type="entry name" value="Glyco_hydro_3_C"/>
</dbReference>
<proteinExistence type="inferred from homology"/>
<evidence type="ECO:0000259" key="7">
    <source>
        <dbReference type="SMART" id="SM01217"/>
    </source>
</evidence>
<dbReference type="Pfam" id="PF14310">
    <property type="entry name" value="Fn3-like"/>
    <property type="match status" value="1"/>
</dbReference>
<feature type="domain" description="Cellulose binding type IV" evidence="6">
    <location>
        <begin position="816"/>
        <end position="929"/>
    </location>
</feature>
<reference evidence="8 9" key="1">
    <citation type="submission" date="2019-03" db="EMBL/GenBank/DDBJ databases">
        <title>Sequencing the genomes of 1000 actinobacteria strains.</title>
        <authorList>
            <person name="Klenk H.-P."/>
        </authorList>
    </citation>
    <scope>NUCLEOTIDE SEQUENCE [LARGE SCALE GENOMIC DNA]</scope>
    <source>
        <strain evidence="8 9">DSM 43805</strain>
    </source>
</reference>
<protein>
    <recommendedName>
        <fullName evidence="5">Exo-alpha-(1-&gt;6)-L-arabinopyranosidase</fullName>
    </recommendedName>
</protein>
<comment type="similarity">
    <text evidence="1">Belongs to the glycosyl hydrolase 3 family.</text>
</comment>
<dbReference type="PANTHER" id="PTHR42721:SF3">
    <property type="entry name" value="BETA-D-XYLOSIDASE 5-RELATED"/>
    <property type="match status" value="1"/>
</dbReference>
<keyword evidence="9" id="KW-1185">Reference proteome</keyword>
<dbReference type="CDD" id="cd04084">
    <property type="entry name" value="CBM6_xylanase-like"/>
    <property type="match status" value="1"/>
</dbReference>
<comment type="function">
    <text evidence="4">Catalyzes the hydrolysis of a non-reducing terminal alpha-L-arabinopyranosidic linkage in ginsenoside Rb2 (alpha-L-arabinopyranosyl-(1-&gt;6)-alpha-D-glucopyranosyl) to release alpha-D-glucopyranosyl (Rd). It is not able to hydrolyze alpha-L-arabinofuranosyl-(1-&gt;6)-alpha-D-glucopyranosyl (Rc).</text>
</comment>
<accession>A0A4R6JAT2</accession>
<dbReference type="OrthoDB" id="3304319at2"/>
<dbReference type="Gene3D" id="2.60.120.380">
    <property type="match status" value="1"/>
</dbReference>
<evidence type="ECO:0000259" key="6">
    <source>
        <dbReference type="SMART" id="SM00606"/>
    </source>
</evidence>
<dbReference type="SMART" id="SM01217">
    <property type="entry name" value="Fn3_like"/>
    <property type="match status" value="1"/>
</dbReference>
<dbReference type="SUPFAM" id="SSF52279">
    <property type="entry name" value="Beta-D-glucan exohydrolase, C-terminal domain"/>
    <property type="match status" value="1"/>
</dbReference>
<dbReference type="EMBL" id="SNWR01000002">
    <property type="protein sequence ID" value="TDO32612.1"/>
    <property type="molecule type" value="Genomic_DNA"/>
</dbReference>
<evidence type="ECO:0000256" key="1">
    <source>
        <dbReference type="ARBA" id="ARBA00005336"/>
    </source>
</evidence>
<name>A0A4R6JAT2_9ACTN</name>
<dbReference type="Gene3D" id="3.40.50.1700">
    <property type="entry name" value="Glycoside hydrolase family 3 C-terminal domain"/>
    <property type="match status" value="1"/>
</dbReference>
<comment type="caution">
    <text evidence="8">The sequence shown here is derived from an EMBL/GenBank/DDBJ whole genome shotgun (WGS) entry which is preliminary data.</text>
</comment>
<dbReference type="InterPro" id="IPR001764">
    <property type="entry name" value="Glyco_hydro_3_N"/>
</dbReference>
<dbReference type="InterPro" id="IPR036962">
    <property type="entry name" value="Glyco_hydro_3_N_sf"/>
</dbReference>